<name>L9L7N8_TUPCH</name>
<dbReference type="EMBL" id="KB320486">
    <property type="protein sequence ID" value="ELW70664.1"/>
    <property type="molecule type" value="Genomic_DNA"/>
</dbReference>
<evidence type="ECO:0000313" key="3">
    <source>
        <dbReference type="Proteomes" id="UP000011518"/>
    </source>
</evidence>
<organism evidence="2 3">
    <name type="scientific">Tupaia chinensis</name>
    <name type="common">Chinese tree shrew</name>
    <name type="synonym">Tupaia belangeri chinensis</name>
    <dbReference type="NCBI Taxonomy" id="246437"/>
    <lineage>
        <taxon>Eukaryota</taxon>
        <taxon>Metazoa</taxon>
        <taxon>Chordata</taxon>
        <taxon>Craniata</taxon>
        <taxon>Vertebrata</taxon>
        <taxon>Euteleostomi</taxon>
        <taxon>Mammalia</taxon>
        <taxon>Eutheria</taxon>
        <taxon>Euarchontoglires</taxon>
        <taxon>Scandentia</taxon>
        <taxon>Tupaiidae</taxon>
        <taxon>Tupaia</taxon>
    </lineage>
</organism>
<reference evidence="3" key="2">
    <citation type="journal article" date="2013" name="Nat. Commun.">
        <title>Genome of the Chinese tree shrew.</title>
        <authorList>
            <person name="Fan Y."/>
            <person name="Huang Z.Y."/>
            <person name="Cao C.C."/>
            <person name="Chen C.S."/>
            <person name="Chen Y.X."/>
            <person name="Fan D.D."/>
            <person name="He J."/>
            <person name="Hou H.L."/>
            <person name="Hu L."/>
            <person name="Hu X.T."/>
            <person name="Jiang X.T."/>
            <person name="Lai R."/>
            <person name="Lang Y.S."/>
            <person name="Liang B."/>
            <person name="Liao S.G."/>
            <person name="Mu D."/>
            <person name="Ma Y.Y."/>
            <person name="Niu Y.Y."/>
            <person name="Sun X.Q."/>
            <person name="Xia J.Q."/>
            <person name="Xiao J."/>
            <person name="Xiong Z.Q."/>
            <person name="Xu L."/>
            <person name="Yang L."/>
            <person name="Zhang Y."/>
            <person name="Zhao W."/>
            <person name="Zhao X.D."/>
            <person name="Zheng Y.T."/>
            <person name="Zhou J.M."/>
            <person name="Zhu Y.B."/>
            <person name="Zhang G.J."/>
            <person name="Wang J."/>
            <person name="Yao Y.G."/>
        </authorList>
    </citation>
    <scope>NUCLEOTIDE SEQUENCE [LARGE SCALE GENOMIC DNA]</scope>
</reference>
<evidence type="ECO:0000256" key="1">
    <source>
        <dbReference type="SAM" id="MobiDB-lite"/>
    </source>
</evidence>
<feature type="compositionally biased region" description="Polar residues" evidence="1">
    <location>
        <begin position="195"/>
        <end position="204"/>
    </location>
</feature>
<dbReference type="AlphaFoldDB" id="L9L7N8"/>
<sequence>MLTPRASYVIRRARASQNRRPLTRKQRKNKAQLCSLVEQAAQEGSCASLLNIRCSSLPHCLWRTQPVTRAYPAKDVGEVSGLQTPDEARRSPQGTVRQRASKVEGPTDCSRSRGYHPLRTRFSVPAQRVCDAKTPTFCPTSESLAAPWKNEGWGMEDAGCPGVKIQGGPFPEISHPPPCPASLSSSPVTAMLPGPSTSDVQTAKQSRDETEDSTLVNHAVRN</sequence>
<keyword evidence="3" id="KW-1185">Reference proteome</keyword>
<dbReference type="InParanoid" id="L9L7N8"/>
<gene>
    <name evidence="2" type="ORF">TREES_T100016691</name>
</gene>
<accession>L9L7N8</accession>
<reference evidence="3" key="1">
    <citation type="submission" date="2012-07" db="EMBL/GenBank/DDBJ databases">
        <title>Genome of the Chinese tree shrew, a rising model animal genetically related to primates.</title>
        <authorList>
            <person name="Zhang G."/>
            <person name="Fan Y."/>
            <person name="Yao Y."/>
            <person name="Huang Z."/>
        </authorList>
    </citation>
    <scope>NUCLEOTIDE SEQUENCE [LARGE SCALE GENOMIC DNA]</scope>
</reference>
<proteinExistence type="predicted"/>
<evidence type="ECO:0000313" key="2">
    <source>
        <dbReference type="EMBL" id="ELW70664.1"/>
    </source>
</evidence>
<feature type="region of interest" description="Disordered" evidence="1">
    <location>
        <begin position="166"/>
        <end position="222"/>
    </location>
</feature>
<feature type="region of interest" description="Disordered" evidence="1">
    <location>
        <begin position="78"/>
        <end position="116"/>
    </location>
</feature>
<dbReference type="Proteomes" id="UP000011518">
    <property type="component" value="Unassembled WGS sequence"/>
</dbReference>
<protein>
    <submittedName>
        <fullName evidence="2">Uncharacterized protein</fullName>
    </submittedName>
</protein>